<dbReference type="AlphaFoldDB" id="A0A7S1YHL0"/>
<keyword evidence="3" id="KW-0813">Transport</keyword>
<feature type="compositionally biased region" description="Acidic residues" evidence="8">
    <location>
        <begin position="1062"/>
        <end position="1075"/>
    </location>
</feature>
<dbReference type="EMBL" id="HBGL01010661">
    <property type="protein sequence ID" value="CAD9301051.1"/>
    <property type="molecule type" value="Transcribed_RNA"/>
</dbReference>
<evidence type="ECO:0000313" key="10">
    <source>
        <dbReference type="EMBL" id="CAD9301051.1"/>
    </source>
</evidence>
<dbReference type="PROSITE" id="PS50166">
    <property type="entry name" value="IMPORTIN_B_NT"/>
    <property type="match status" value="1"/>
</dbReference>
<dbReference type="InterPro" id="IPR013598">
    <property type="entry name" value="Exportin-1/Importin-b-like"/>
</dbReference>
<dbReference type="InterPro" id="IPR016024">
    <property type="entry name" value="ARM-type_fold"/>
</dbReference>
<evidence type="ECO:0000256" key="3">
    <source>
        <dbReference type="ARBA" id="ARBA00022448"/>
    </source>
</evidence>
<evidence type="ECO:0000256" key="5">
    <source>
        <dbReference type="ARBA" id="ARBA00022927"/>
    </source>
</evidence>
<accession>A0A7S1YHL0</accession>
<dbReference type="PANTHER" id="PTHR11223">
    <property type="entry name" value="EXPORTIN 1/5"/>
    <property type="match status" value="1"/>
</dbReference>
<keyword evidence="4" id="KW-0509">mRNA transport</keyword>
<dbReference type="Pfam" id="PF03810">
    <property type="entry name" value="IBN_N"/>
    <property type="match status" value="1"/>
</dbReference>
<dbReference type="InterPro" id="IPR041235">
    <property type="entry name" value="Exp1_repeat_2"/>
</dbReference>
<dbReference type="InterPro" id="IPR001494">
    <property type="entry name" value="Importin-beta_N"/>
</dbReference>
<dbReference type="InterPro" id="IPR040485">
    <property type="entry name" value="XPO1_repeat_3"/>
</dbReference>
<comment type="similarity">
    <text evidence="2">Belongs to the exportin family.</text>
</comment>
<dbReference type="SUPFAM" id="SSF48371">
    <property type="entry name" value="ARM repeat"/>
    <property type="match status" value="1"/>
</dbReference>
<dbReference type="FunFam" id="1.25.10.10:FF:001255">
    <property type="entry name" value="Exportin 1"/>
    <property type="match status" value="1"/>
</dbReference>
<name>A0A7S1YHL0_9EUKA</name>
<dbReference type="Pfam" id="PF18787">
    <property type="entry name" value="CRM1_repeat_3"/>
    <property type="match status" value="1"/>
</dbReference>
<evidence type="ECO:0000256" key="4">
    <source>
        <dbReference type="ARBA" id="ARBA00022816"/>
    </source>
</evidence>
<dbReference type="PANTHER" id="PTHR11223:SF2">
    <property type="entry name" value="EXPORTIN-1"/>
    <property type="match status" value="1"/>
</dbReference>
<gene>
    <name evidence="10" type="ORF">SSP0437_LOCUS8289</name>
</gene>
<dbReference type="GO" id="GO:0031267">
    <property type="term" value="F:small GTPase binding"/>
    <property type="evidence" value="ECO:0007669"/>
    <property type="project" value="InterPro"/>
</dbReference>
<evidence type="ECO:0000256" key="2">
    <source>
        <dbReference type="ARBA" id="ARBA00009466"/>
    </source>
</evidence>
<dbReference type="Pfam" id="PF18777">
    <property type="entry name" value="CRM1_repeat"/>
    <property type="match status" value="1"/>
</dbReference>
<feature type="region of interest" description="Disordered" evidence="8">
    <location>
        <begin position="1036"/>
        <end position="1075"/>
    </location>
</feature>
<dbReference type="SMART" id="SM01102">
    <property type="entry name" value="CRM1_C"/>
    <property type="match status" value="1"/>
</dbReference>
<dbReference type="InterPro" id="IPR041123">
    <property type="entry name" value="CRM1_repeat"/>
</dbReference>
<organism evidence="10">
    <name type="scientific">Sexangularia sp. CB-2014</name>
    <dbReference type="NCBI Taxonomy" id="1486929"/>
    <lineage>
        <taxon>Eukaryota</taxon>
        <taxon>Amoebozoa</taxon>
        <taxon>Tubulinea</taxon>
        <taxon>Elardia</taxon>
        <taxon>Arcellinida</taxon>
        <taxon>Arcellinida incertae sedis</taxon>
        <taxon>Sexangularia</taxon>
    </lineage>
</organism>
<proteinExistence type="inferred from homology"/>
<evidence type="ECO:0000256" key="8">
    <source>
        <dbReference type="SAM" id="MobiDB-lite"/>
    </source>
</evidence>
<evidence type="ECO:0000256" key="1">
    <source>
        <dbReference type="ARBA" id="ARBA00004123"/>
    </source>
</evidence>
<feature type="compositionally biased region" description="Basic and acidic residues" evidence="8">
    <location>
        <begin position="1036"/>
        <end position="1050"/>
    </location>
</feature>
<dbReference type="Pfam" id="PF18784">
    <property type="entry name" value="CRM1_repeat_2"/>
    <property type="match status" value="1"/>
</dbReference>
<keyword evidence="6" id="KW-0539">Nucleus</keyword>
<dbReference type="SMART" id="SM00913">
    <property type="entry name" value="IBN_N"/>
    <property type="match status" value="1"/>
</dbReference>
<dbReference type="GO" id="GO:0051028">
    <property type="term" value="P:mRNA transport"/>
    <property type="evidence" value="ECO:0007669"/>
    <property type="project" value="UniProtKB-KW"/>
</dbReference>
<dbReference type="Pfam" id="PF08767">
    <property type="entry name" value="CRM1_C"/>
    <property type="match status" value="1"/>
</dbReference>
<dbReference type="Gene3D" id="1.25.10.10">
    <property type="entry name" value="Leucine-rich Repeat Variant"/>
    <property type="match status" value="1"/>
</dbReference>
<evidence type="ECO:0000256" key="6">
    <source>
        <dbReference type="ARBA" id="ARBA00023242"/>
    </source>
</evidence>
<sequence length="1075" mass="122165">MSIESLLDFGSPLDISLLDTVVQAVYTGTVAERNAAQAILTQFKEHPQGWTRVDAIFEGSSSDATRFFACSVLDECVKFRWKSLPRETVDQIKNYVVAFIIKLSSSAESLSANRLFLSKLNHTLVHIIRQEWPKHWESFIPEIVGSARTNEAICENNLEILRLLSEEVFDFSKVELTTARAQTMRNSFNKEFSLIFELCEFVLTASESASLVAGTLATLLRFLRWIPSDYIFKSQLVDLLVYKFFPVPPFRNLTTKCLTEIAQLQVGPVYDDHFNTLFVNFMRQLATILPVSTDIEAAYENGDNDDQDFVEDLAMFLVSILGYHRDSIERNPDNHTLLLEAHSYLCRISRVEEVEVFKICLEYWHQFTSTLFEDRPMKLRYNPNLLVQGDEGGSSDRLQMYSAILSEVRSICISRMAKPEEVLVVKDPDTGELVRERTRDTDAIALYKTMRETLVFLTNLDYSDTHRLMLMRLQRQVDGTEWAWDRLNTLCWAVGSISGACAEQYEKCFVVTVIKDLLLMTEVKKGKDNKAVVASNIMYVVGQYPRFLRAHWRFLRTVVKKLFEFMHERHPGVQDMAMETFLKIAHTCKRKFVCEQRNETGVFIDQIIDDLREIVSDLNNPQIHVFFEALGVIIGSCTDARERDRLISRLMEMPNALWREIMARASSDPQSLRDEAVVKQLLNLLKTNRAAARTLGQHYARQLLDLFPELMDLYSFYATQVSAAAASGDPYAMQGLLTRGMRSVKGEVCRLVKTYVDTVSETGDSSVVGRLLLPKLLEVVVADFAEAPAPAKDAEVLLLMAAVCEAGKEDVTQAVPQLLQGTLQPTIGMITNNFTDFPEVRRAFFEMIRSINAHCFEAFFNVTPDQFKLVIDAIMWSCKHTERGLFELGFTILQELFTNVERVGGGVQNSFYQSFFIPILSDVLTITTDTLHKSGFRLQATVLHHMLHLVRSQVIGVPLAEGQANNEEYVSAHMQQLLSSSFPNLTANQVNDAVTGLFSLTLDLVEFKTKLRDFLITMKEFTSEENELLYAEEREAEAEAMKAREEERASRVPGLAPRADDDGADVDEDDDDLLF</sequence>
<feature type="domain" description="Importin N-terminal" evidence="9">
    <location>
        <begin position="36"/>
        <end position="102"/>
    </location>
</feature>
<evidence type="ECO:0000259" key="9">
    <source>
        <dbReference type="PROSITE" id="PS50166"/>
    </source>
</evidence>
<dbReference type="Pfam" id="PF08389">
    <property type="entry name" value="Xpo1"/>
    <property type="match status" value="1"/>
</dbReference>
<dbReference type="InterPro" id="IPR011989">
    <property type="entry name" value="ARM-like"/>
</dbReference>
<dbReference type="GO" id="GO:0005049">
    <property type="term" value="F:nuclear export signal receptor activity"/>
    <property type="evidence" value="ECO:0007669"/>
    <property type="project" value="InterPro"/>
</dbReference>
<evidence type="ECO:0000256" key="7">
    <source>
        <dbReference type="ARBA" id="ARBA00073514"/>
    </source>
</evidence>
<dbReference type="GO" id="GO:0005737">
    <property type="term" value="C:cytoplasm"/>
    <property type="evidence" value="ECO:0007669"/>
    <property type="project" value="TreeGrafter"/>
</dbReference>
<protein>
    <recommendedName>
        <fullName evidence="7">Exportin-1</fullName>
    </recommendedName>
</protein>
<dbReference type="GO" id="GO:0005634">
    <property type="term" value="C:nucleus"/>
    <property type="evidence" value="ECO:0007669"/>
    <property type="project" value="UniProtKB-SubCell"/>
</dbReference>
<dbReference type="GO" id="GO:0000055">
    <property type="term" value="P:ribosomal large subunit export from nucleus"/>
    <property type="evidence" value="ECO:0007669"/>
    <property type="project" value="TreeGrafter"/>
</dbReference>
<keyword evidence="5" id="KW-0653">Protein transport</keyword>
<reference evidence="10" key="1">
    <citation type="submission" date="2021-01" db="EMBL/GenBank/DDBJ databases">
        <authorList>
            <person name="Corre E."/>
            <person name="Pelletier E."/>
            <person name="Niang G."/>
            <person name="Scheremetjew M."/>
            <person name="Finn R."/>
            <person name="Kale V."/>
            <person name="Holt S."/>
            <person name="Cochrane G."/>
            <person name="Meng A."/>
            <person name="Brown T."/>
            <person name="Cohen L."/>
        </authorList>
    </citation>
    <scope>NUCLEOTIDE SEQUENCE</scope>
    <source>
        <strain evidence="10">ATCC 50979</strain>
    </source>
</reference>
<dbReference type="GO" id="GO:0000056">
    <property type="term" value="P:ribosomal small subunit export from nucleus"/>
    <property type="evidence" value="ECO:0007669"/>
    <property type="project" value="TreeGrafter"/>
</dbReference>
<dbReference type="GO" id="GO:0006611">
    <property type="term" value="P:protein export from nucleus"/>
    <property type="evidence" value="ECO:0007669"/>
    <property type="project" value="InterPro"/>
</dbReference>
<dbReference type="InterPro" id="IPR014877">
    <property type="entry name" value="XPO1_C_dom"/>
</dbReference>
<dbReference type="InterPro" id="IPR045065">
    <property type="entry name" value="XPO1/5"/>
</dbReference>
<comment type="subcellular location">
    <subcellularLocation>
        <location evidence="1">Nucleus</location>
    </subcellularLocation>
</comment>